<protein>
    <submittedName>
        <fullName evidence="1">Uncharacterized protein</fullName>
    </submittedName>
</protein>
<evidence type="ECO:0000313" key="1">
    <source>
        <dbReference type="EMBL" id="EGV99881.1"/>
    </source>
</evidence>
<gene>
    <name evidence="1" type="ORF">I79_000154</name>
</gene>
<organism evidence="1 2">
    <name type="scientific">Cricetulus griseus</name>
    <name type="common">Chinese hamster</name>
    <name type="synonym">Cricetulus barabensis griseus</name>
    <dbReference type="NCBI Taxonomy" id="10029"/>
    <lineage>
        <taxon>Eukaryota</taxon>
        <taxon>Metazoa</taxon>
        <taxon>Chordata</taxon>
        <taxon>Craniata</taxon>
        <taxon>Vertebrata</taxon>
        <taxon>Euteleostomi</taxon>
        <taxon>Mammalia</taxon>
        <taxon>Eutheria</taxon>
        <taxon>Euarchontoglires</taxon>
        <taxon>Glires</taxon>
        <taxon>Rodentia</taxon>
        <taxon>Myomorpha</taxon>
        <taxon>Muroidea</taxon>
        <taxon>Cricetidae</taxon>
        <taxon>Cricetinae</taxon>
        <taxon>Cricetulus</taxon>
    </lineage>
</organism>
<sequence length="71" mass="7717">MRGVLLMTEDRCISSLDSWENLPESPVSWLPSLFAECSESRAAPKGLGKLVVWPGELGESSSLINTVVPGW</sequence>
<proteinExistence type="predicted"/>
<evidence type="ECO:0000313" key="2">
    <source>
        <dbReference type="Proteomes" id="UP000001075"/>
    </source>
</evidence>
<name>G3GRK6_CRIGR</name>
<dbReference type="AlphaFoldDB" id="G3GRK6"/>
<accession>G3GRK6</accession>
<reference evidence="2" key="1">
    <citation type="journal article" date="2011" name="Nat. Biotechnol.">
        <title>The genomic sequence of the Chinese hamster ovary (CHO)-K1 cell line.</title>
        <authorList>
            <person name="Xu X."/>
            <person name="Nagarajan H."/>
            <person name="Lewis N.E."/>
            <person name="Pan S."/>
            <person name="Cai Z."/>
            <person name="Liu X."/>
            <person name="Chen W."/>
            <person name="Xie M."/>
            <person name="Wang W."/>
            <person name="Hammond S."/>
            <person name="Andersen M.R."/>
            <person name="Neff N."/>
            <person name="Passarelli B."/>
            <person name="Koh W."/>
            <person name="Fan H.C."/>
            <person name="Wang J."/>
            <person name="Gui Y."/>
            <person name="Lee K.H."/>
            <person name="Betenbaugh M.J."/>
            <person name="Quake S.R."/>
            <person name="Famili I."/>
            <person name="Palsson B.O."/>
            <person name="Wang J."/>
        </authorList>
    </citation>
    <scope>NUCLEOTIDE SEQUENCE [LARGE SCALE GENOMIC DNA]</scope>
    <source>
        <strain evidence="2">CHO K1 cell line</strain>
    </source>
</reference>
<dbReference type="EMBL" id="JH000003">
    <property type="protein sequence ID" value="EGV99881.1"/>
    <property type="molecule type" value="Genomic_DNA"/>
</dbReference>
<dbReference type="Proteomes" id="UP000001075">
    <property type="component" value="Unassembled WGS sequence"/>
</dbReference>
<dbReference type="InParanoid" id="G3GRK6"/>